<gene>
    <name evidence="1" type="ORF">GCM10012275_61570</name>
</gene>
<keyword evidence="2" id="KW-1185">Reference proteome</keyword>
<name>A0A8J3CK88_9PSEU</name>
<accession>A0A8J3CK88</accession>
<comment type="caution">
    <text evidence="1">The sequence shown here is derived from an EMBL/GenBank/DDBJ whole genome shotgun (WGS) entry which is preliminary data.</text>
</comment>
<reference evidence="1" key="1">
    <citation type="journal article" date="2014" name="Int. J. Syst. Evol. Microbiol.">
        <title>Complete genome sequence of Corynebacterium casei LMG S-19264T (=DSM 44701T), isolated from a smear-ripened cheese.</title>
        <authorList>
            <consortium name="US DOE Joint Genome Institute (JGI-PGF)"/>
            <person name="Walter F."/>
            <person name="Albersmeier A."/>
            <person name="Kalinowski J."/>
            <person name="Ruckert C."/>
        </authorList>
    </citation>
    <scope>NUCLEOTIDE SEQUENCE</scope>
    <source>
        <strain evidence="1">CGMCC 4.5737</strain>
    </source>
</reference>
<evidence type="ECO:0000313" key="1">
    <source>
        <dbReference type="EMBL" id="GGM82669.1"/>
    </source>
</evidence>
<proteinExistence type="predicted"/>
<dbReference type="EMBL" id="BMMK01000057">
    <property type="protein sequence ID" value="GGM82669.1"/>
    <property type="molecule type" value="Genomic_DNA"/>
</dbReference>
<protein>
    <submittedName>
        <fullName evidence="1">Uncharacterized protein</fullName>
    </submittedName>
</protein>
<dbReference type="Proteomes" id="UP000637578">
    <property type="component" value="Unassembled WGS sequence"/>
</dbReference>
<dbReference type="RefSeq" id="WP_189061951.1">
    <property type="nucleotide sequence ID" value="NZ_BMMK01000057.1"/>
</dbReference>
<reference evidence="1" key="2">
    <citation type="submission" date="2020-09" db="EMBL/GenBank/DDBJ databases">
        <authorList>
            <person name="Sun Q."/>
            <person name="Zhou Y."/>
        </authorList>
    </citation>
    <scope>NUCLEOTIDE SEQUENCE</scope>
    <source>
        <strain evidence="1">CGMCC 4.5737</strain>
    </source>
</reference>
<evidence type="ECO:0000313" key="2">
    <source>
        <dbReference type="Proteomes" id="UP000637578"/>
    </source>
</evidence>
<organism evidence="1 2">
    <name type="scientific">Longimycelium tulufanense</name>
    <dbReference type="NCBI Taxonomy" id="907463"/>
    <lineage>
        <taxon>Bacteria</taxon>
        <taxon>Bacillati</taxon>
        <taxon>Actinomycetota</taxon>
        <taxon>Actinomycetes</taxon>
        <taxon>Pseudonocardiales</taxon>
        <taxon>Pseudonocardiaceae</taxon>
        <taxon>Longimycelium</taxon>
    </lineage>
</organism>
<dbReference type="AlphaFoldDB" id="A0A8J3CK88"/>
<sequence>MPLTLRRMVDPAEHADQVVARVTAAARTWEARFHGRLLLSIEVSEPYDTIAPCPTEDGRVEDVRTTVADVTVTLADVVDANGGWQILGGLQAHHGIKAETGQPGPVTAFGAATLSEHGQHAGTCVHCGRRRRRTTTYLLRHRDDGTIKPVGSTCVADYTGGAVTAHLWETFGRGRRAIEDEFDDAIRAARAAAAFELVEVVAAAVADVRDRGRYHSRAAEEWGKLPTTDAARMILTRRRKDPHLPTITTADLGQAEEIIRWMREDYQPPAGDQFAENTAAVYRSRFVDADRGFGLAVAGVAIYRREQDRRARAEREARAEHLRYLGTVGERLRDLTGEVRMVWRDENHWGDTTLLIIAVDTPDGPAVIKWSASKYVPVDTGDTVTLTGTVKNHEEYRGERQTILTRCRITPATEPTTKAA</sequence>